<dbReference type="EC" id="1.14.13.59" evidence="4"/>
<accession>A0A919B439</accession>
<evidence type="ECO:0000256" key="3">
    <source>
        <dbReference type="ARBA" id="ARBA00007588"/>
    </source>
</evidence>
<keyword evidence="10" id="KW-0503">Monooxygenase</keyword>
<dbReference type="PANTHER" id="PTHR42802:SF1">
    <property type="entry name" value="L-ORNITHINE N(5)-MONOOXYGENASE"/>
    <property type="match status" value="1"/>
</dbReference>
<evidence type="ECO:0000256" key="14">
    <source>
        <dbReference type="ARBA" id="ARBA00032738"/>
    </source>
</evidence>
<dbReference type="InterPro" id="IPR036188">
    <property type="entry name" value="FAD/NAD-bd_sf"/>
</dbReference>
<dbReference type="SUPFAM" id="SSF51905">
    <property type="entry name" value="FAD/NAD(P)-binding domain"/>
    <property type="match status" value="2"/>
</dbReference>
<keyword evidence="8" id="KW-0521">NADP</keyword>
<comment type="pathway">
    <text evidence="2">Siderophore biosynthesis.</text>
</comment>
<keyword evidence="7" id="KW-0274">FAD</keyword>
<evidence type="ECO:0000256" key="1">
    <source>
        <dbReference type="ARBA" id="ARBA00001974"/>
    </source>
</evidence>
<evidence type="ECO:0000256" key="8">
    <source>
        <dbReference type="ARBA" id="ARBA00022857"/>
    </source>
</evidence>
<comment type="cofactor">
    <cofactor evidence="1">
        <name>FAD</name>
        <dbReference type="ChEBI" id="CHEBI:57692"/>
    </cofactor>
</comment>
<evidence type="ECO:0000256" key="11">
    <source>
        <dbReference type="ARBA" id="ARBA00029939"/>
    </source>
</evidence>
<evidence type="ECO:0000256" key="13">
    <source>
        <dbReference type="ARBA" id="ARBA00032493"/>
    </source>
</evidence>
<evidence type="ECO:0000256" key="15">
    <source>
        <dbReference type="ARBA" id="ARBA00048407"/>
    </source>
</evidence>
<evidence type="ECO:0000256" key="10">
    <source>
        <dbReference type="ARBA" id="ARBA00023033"/>
    </source>
</evidence>
<dbReference type="Gene3D" id="3.50.50.60">
    <property type="entry name" value="FAD/NAD(P)-binding domain"/>
    <property type="match status" value="1"/>
</dbReference>
<evidence type="ECO:0000256" key="9">
    <source>
        <dbReference type="ARBA" id="ARBA00023002"/>
    </source>
</evidence>
<dbReference type="RefSeq" id="WP_190130779.1">
    <property type="nucleotide sequence ID" value="NZ_BNBD01000007.1"/>
</dbReference>
<comment type="caution">
    <text evidence="16">The sequence shown here is derived from an EMBL/GenBank/DDBJ whole genome shotgun (WGS) entry which is preliminary data.</text>
</comment>
<name>A0A919B439_9ACTN</name>
<evidence type="ECO:0000256" key="6">
    <source>
        <dbReference type="ARBA" id="ARBA00022630"/>
    </source>
</evidence>
<sequence>MEHEHGRSPTHYRCLGIGVGPANLSLASLLHGHPEVSNLFLDRKTAFGWHDDQQIPGTSLQVSMLKDLVSLADPVNPFSFLAYLHDQGRIYHFLNARFPAVPRQEFRNYLAWAAGRNENVVFGEEVREVAFDGVFRVRTDRRTLTADNVAVGVGIAPWLPPQARPWTGTTQYHVSEFMTRAQDLGGKRVVVVGGGQSGAEAFLDLVSRTGTALPRRVSWVSRRRNYFPMDDSPFTNDFYTPSFSDYFFTLPGELRKAFNEQHLLSSDGISEDTLRAIYQRIYLHRFVEDRTDLVGLHPNREVVEVGRGPAGTWALTLRHNDQPGRAERLEADVVVWATGFRCAPMDFLEPIAGRMERVDGEPKVDEDYAVLWDGPPGHDVFVQNATRQQRGLADPNLSLNAWRSRRIADRLLGVRGDDQLASFIEWSAKDTGEAPWPA</sequence>
<dbReference type="InterPro" id="IPR025700">
    <property type="entry name" value="Lys/Orn_oxygenase"/>
</dbReference>
<organism evidence="16 17">
    <name type="scientific">Streptomyces mashuensis</name>
    <dbReference type="NCBI Taxonomy" id="33904"/>
    <lineage>
        <taxon>Bacteria</taxon>
        <taxon>Bacillati</taxon>
        <taxon>Actinomycetota</taxon>
        <taxon>Actinomycetes</taxon>
        <taxon>Kitasatosporales</taxon>
        <taxon>Streptomycetaceae</taxon>
        <taxon>Streptomyces</taxon>
    </lineage>
</organism>
<reference evidence="16" key="1">
    <citation type="journal article" date="2014" name="Int. J. Syst. Evol. Microbiol.">
        <title>Complete genome sequence of Corynebacterium casei LMG S-19264T (=DSM 44701T), isolated from a smear-ripened cheese.</title>
        <authorList>
            <consortium name="US DOE Joint Genome Institute (JGI-PGF)"/>
            <person name="Walter F."/>
            <person name="Albersmeier A."/>
            <person name="Kalinowski J."/>
            <person name="Ruckert C."/>
        </authorList>
    </citation>
    <scope>NUCLEOTIDE SEQUENCE</scope>
    <source>
        <strain evidence="16">JCM 4059</strain>
    </source>
</reference>
<evidence type="ECO:0000256" key="2">
    <source>
        <dbReference type="ARBA" id="ARBA00004924"/>
    </source>
</evidence>
<evidence type="ECO:0000256" key="12">
    <source>
        <dbReference type="ARBA" id="ARBA00031158"/>
    </source>
</evidence>
<evidence type="ECO:0000313" key="16">
    <source>
        <dbReference type="EMBL" id="GHF52489.1"/>
    </source>
</evidence>
<evidence type="ECO:0000256" key="5">
    <source>
        <dbReference type="ARBA" id="ARBA00016406"/>
    </source>
</evidence>
<dbReference type="Pfam" id="PF13434">
    <property type="entry name" value="Lys_Orn_oxgnase"/>
    <property type="match status" value="1"/>
</dbReference>
<protein>
    <recommendedName>
        <fullName evidence="5">L-lysine N6-monooxygenase MbtG</fullName>
        <ecNumber evidence="4">1.14.13.59</ecNumber>
    </recommendedName>
    <alternativeName>
        <fullName evidence="14">Lysine 6-N-hydroxylase</fullName>
    </alternativeName>
    <alternativeName>
        <fullName evidence="13">Lysine N6-hydroxylase</fullName>
    </alternativeName>
    <alternativeName>
        <fullName evidence="11">Lysine-N-oxygenase</fullName>
    </alternativeName>
    <alternativeName>
        <fullName evidence="12">Mycobactin synthase protein G</fullName>
    </alternativeName>
</protein>
<dbReference type="GO" id="GO:0047091">
    <property type="term" value="F:L-lysine 6-monooxygenase (NADPH) activity"/>
    <property type="evidence" value="ECO:0007669"/>
    <property type="project" value="UniProtKB-EC"/>
</dbReference>
<dbReference type="Proteomes" id="UP000638313">
    <property type="component" value="Unassembled WGS sequence"/>
</dbReference>
<keyword evidence="6" id="KW-0285">Flavoprotein</keyword>
<dbReference type="AlphaFoldDB" id="A0A919B439"/>
<dbReference type="PANTHER" id="PTHR42802">
    <property type="entry name" value="MONOOXYGENASE"/>
    <property type="match status" value="1"/>
</dbReference>
<gene>
    <name evidence="16" type="ORF">GCM10010218_37450</name>
</gene>
<evidence type="ECO:0000256" key="4">
    <source>
        <dbReference type="ARBA" id="ARBA00013076"/>
    </source>
</evidence>
<reference evidence="16" key="2">
    <citation type="submission" date="2020-09" db="EMBL/GenBank/DDBJ databases">
        <authorList>
            <person name="Sun Q."/>
            <person name="Ohkuma M."/>
        </authorList>
    </citation>
    <scope>NUCLEOTIDE SEQUENCE</scope>
    <source>
        <strain evidence="16">JCM 4059</strain>
    </source>
</reference>
<comment type="catalytic activity">
    <reaction evidence="15">
        <text>L-lysine + NADPH + O2 = N(6)-hydroxy-L-lysine + NADP(+) + H2O</text>
        <dbReference type="Rhea" id="RHEA:23228"/>
        <dbReference type="ChEBI" id="CHEBI:15377"/>
        <dbReference type="ChEBI" id="CHEBI:15379"/>
        <dbReference type="ChEBI" id="CHEBI:32551"/>
        <dbReference type="ChEBI" id="CHEBI:57783"/>
        <dbReference type="ChEBI" id="CHEBI:57820"/>
        <dbReference type="ChEBI" id="CHEBI:58349"/>
        <dbReference type="EC" id="1.14.13.59"/>
    </reaction>
</comment>
<keyword evidence="17" id="KW-1185">Reference proteome</keyword>
<evidence type="ECO:0000256" key="7">
    <source>
        <dbReference type="ARBA" id="ARBA00022827"/>
    </source>
</evidence>
<keyword evidence="9" id="KW-0560">Oxidoreductase</keyword>
<comment type="similarity">
    <text evidence="3">Belongs to the lysine N(6)-hydroxylase/L-ornithine N(5)-oxygenase family.</text>
</comment>
<proteinExistence type="inferred from homology"/>
<dbReference type="EMBL" id="BNBD01000007">
    <property type="protein sequence ID" value="GHF52489.1"/>
    <property type="molecule type" value="Genomic_DNA"/>
</dbReference>
<evidence type="ECO:0000313" key="17">
    <source>
        <dbReference type="Proteomes" id="UP000638313"/>
    </source>
</evidence>